<gene>
    <name evidence="6" type="primary">SPAC1F7.11c_19</name>
    <name evidence="6" type="ORF">LOC62_07G009746</name>
</gene>
<feature type="domain" description="Zn(2)-C6 fungal-type" evidence="5">
    <location>
        <begin position="38"/>
        <end position="67"/>
    </location>
</feature>
<evidence type="ECO:0000256" key="1">
    <source>
        <dbReference type="ARBA" id="ARBA00004123"/>
    </source>
</evidence>
<dbReference type="AlphaFoldDB" id="A0AAF1BMH5"/>
<feature type="region of interest" description="Disordered" evidence="4">
    <location>
        <begin position="236"/>
        <end position="264"/>
    </location>
</feature>
<dbReference type="InterPro" id="IPR001138">
    <property type="entry name" value="Zn2Cys6_DnaBD"/>
</dbReference>
<proteinExistence type="predicted"/>
<evidence type="ECO:0000256" key="3">
    <source>
        <dbReference type="ARBA" id="ARBA00023242"/>
    </source>
</evidence>
<dbReference type="InterPro" id="IPR036864">
    <property type="entry name" value="Zn2-C6_fun-type_DNA-bd_sf"/>
</dbReference>
<dbReference type="SUPFAM" id="SSF57701">
    <property type="entry name" value="Zn2/Cys6 DNA-binding domain"/>
    <property type="match status" value="1"/>
</dbReference>
<dbReference type="GO" id="GO:0003677">
    <property type="term" value="F:DNA binding"/>
    <property type="evidence" value="ECO:0007669"/>
    <property type="project" value="InterPro"/>
</dbReference>
<evidence type="ECO:0000313" key="7">
    <source>
        <dbReference type="Proteomes" id="UP000827549"/>
    </source>
</evidence>
<dbReference type="EMBL" id="CP086720">
    <property type="protein sequence ID" value="WOO86262.1"/>
    <property type="molecule type" value="Genomic_DNA"/>
</dbReference>
<dbReference type="PROSITE" id="PS00463">
    <property type="entry name" value="ZN2_CY6_FUNGAL_1"/>
    <property type="match status" value="1"/>
</dbReference>
<evidence type="ECO:0000256" key="4">
    <source>
        <dbReference type="SAM" id="MobiDB-lite"/>
    </source>
</evidence>
<dbReference type="GO" id="GO:0006351">
    <property type="term" value="P:DNA-templated transcription"/>
    <property type="evidence" value="ECO:0007669"/>
    <property type="project" value="InterPro"/>
</dbReference>
<reference evidence="6" key="1">
    <citation type="submission" date="2023-10" db="EMBL/GenBank/DDBJ databases">
        <authorList>
            <person name="Noh H."/>
        </authorList>
    </citation>
    <scope>NUCLEOTIDE SEQUENCE</scope>
    <source>
        <strain evidence="6">DUCC4014</strain>
    </source>
</reference>
<dbReference type="SMART" id="SM00066">
    <property type="entry name" value="GAL4"/>
    <property type="match status" value="1"/>
</dbReference>
<dbReference type="GeneID" id="87812907"/>
<dbReference type="Pfam" id="PF00172">
    <property type="entry name" value="Zn_clus"/>
    <property type="match status" value="1"/>
</dbReference>
<evidence type="ECO:0000256" key="2">
    <source>
        <dbReference type="ARBA" id="ARBA00022723"/>
    </source>
</evidence>
<dbReference type="PANTHER" id="PTHR31001:SF56">
    <property type="entry name" value="ZN(2)-C6 FUNGAL-TYPE DOMAIN-CONTAINING PROTEIN"/>
    <property type="match status" value="1"/>
</dbReference>
<dbReference type="GO" id="GO:0000981">
    <property type="term" value="F:DNA-binding transcription factor activity, RNA polymerase II-specific"/>
    <property type="evidence" value="ECO:0007669"/>
    <property type="project" value="InterPro"/>
</dbReference>
<dbReference type="PANTHER" id="PTHR31001">
    <property type="entry name" value="UNCHARACTERIZED TRANSCRIPTIONAL REGULATORY PROTEIN"/>
    <property type="match status" value="1"/>
</dbReference>
<dbReference type="CDD" id="cd12148">
    <property type="entry name" value="fungal_TF_MHR"/>
    <property type="match status" value="1"/>
</dbReference>
<feature type="region of interest" description="Disordered" evidence="4">
    <location>
        <begin position="186"/>
        <end position="209"/>
    </location>
</feature>
<name>A0AAF1BMH5_9TREE</name>
<accession>A0AAF1BMH5</accession>
<dbReference type="RefSeq" id="XP_062632288.1">
    <property type="nucleotide sequence ID" value="XM_062776306.1"/>
</dbReference>
<dbReference type="Pfam" id="PF04082">
    <property type="entry name" value="Fungal_trans"/>
    <property type="match status" value="1"/>
</dbReference>
<feature type="region of interest" description="Disordered" evidence="4">
    <location>
        <begin position="105"/>
        <end position="139"/>
    </location>
</feature>
<dbReference type="GO" id="GO:0005634">
    <property type="term" value="C:nucleus"/>
    <property type="evidence" value="ECO:0007669"/>
    <property type="project" value="UniProtKB-SubCell"/>
</dbReference>
<keyword evidence="2" id="KW-0479">Metal-binding</keyword>
<dbReference type="InterPro" id="IPR050613">
    <property type="entry name" value="Sec_Metabolite_Reg"/>
</dbReference>
<dbReference type="CDD" id="cd00067">
    <property type="entry name" value="GAL4"/>
    <property type="match status" value="1"/>
</dbReference>
<dbReference type="Proteomes" id="UP000827549">
    <property type="component" value="Chromosome 7"/>
</dbReference>
<dbReference type="PROSITE" id="PS50048">
    <property type="entry name" value="ZN2_CY6_FUNGAL_2"/>
    <property type="match status" value="1"/>
</dbReference>
<dbReference type="SMART" id="SM00906">
    <property type="entry name" value="Fungal_trans"/>
    <property type="match status" value="1"/>
</dbReference>
<dbReference type="InterPro" id="IPR007219">
    <property type="entry name" value="XnlR_reg_dom"/>
</dbReference>
<evidence type="ECO:0000259" key="5">
    <source>
        <dbReference type="PROSITE" id="PS50048"/>
    </source>
</evidence>
<organism evidence="6 7">
    <name type="scientific">Vanrija pseudolonga</name>
    <dbReference type="NCBI Taxonomy" id="143232"/>
    <lineage>
        <taxon>Eukaryota</taxon>
        <taxon>Fungi</taxon>
        <taxon>Dikarya</taxon>
        <taxon>Basidiomycota</taxon>
        <taxon>Agaricomycotina</taxon>
        <taxon>Tremellomycetes</taxon>
        <taxon>Trichosporonales</taxon>
        <taxon>Trichosporonaceae</taxon>
        <taxon>Vanrija</taxon>
    </lineage>
</organism>
<evidence type="ECO:0000313" key="6">
    <source>
        <dbReference type="EMBL" id="WOO86262.1"/>
    </source>
</evidence>
<keyword evidence="7" id="KW-1185">Reference proteome</keyword>
<dbReference type="GO" id="GO:0008270">
    <property type="term" value="F:zinc ion binding"/>
    <property type="evidence" value="ECO:0007669"/>
    <property type="project" value="InterPro"/>
</dbReference>
<comment type="subcellular location">
    <subcellularLocation>
        <location evidence="1">Nucleus</location>
    </subcellularLocation>
</comment>
<keyword evidence="3" id="KW-0539">Nucleus</keyword>
<feature type="region of interest" description="Disordered" evidence="4">
    <location>
        <begin position="1"/>
        <end position="36"/>
    </location>
</feature>
<dbReference type="Gene3D" id="4.10.240.10">
    <property type="entry name" value="Zn(2)-C6 fungal-type DNA-binding domain"/>
    <property type="match status" value="1"/>
</dbReference>
<protein>
    <submittedName>
        <fullName evidence="6">Purtative transcriptional regulatory protein</fullName>
    </submittedName>
</protein>
<sequence length="929" mass="102391">MAHRQSRTPILNYHRAMSDLSDTDAPRPKRRRQRPHLSCTECRRLKMKCDRQFPCANCRRRDCAADCHRGGPTGRRTTLSPSADQVNRNLHERLAHLESILEKQGQMGTPAPGPSLLATPSTTTQVADDADHSSPLPPPADVFGNYTEASALHGITALADAIDYVDHQPLPEQHGVMETGLELPDLGDDAAMPPLESRSPAPGETEDIGTLVMFPSGRSKFLGRTAASEWLQQHDVDEAESPPSDSHIPSPAPDPGSTGWPSTAGASPLDSLKVAFPFNTATKSFSTSALLSQLPPLSDGRTLVNVYLRHFAWHYHIVSEARLWSILERAYGLHREQERVWVPADQLALLYIVFAMGTYFNLELPPDDPGVEDYLNLSQCCLAKADFITKHTLAGVQTLHIMASLKLGLDTGRNGDNAWPMFGLMLRIIQAMGLHRDGTRFGLSEEAADERRRVFWEGYSLDTIFSNKYARPGAFNPDYTDTAYPSLIPDDNAFYLIKYQLTPLFYAVMDHSMQVRTPPYSRVEEITKRISAFEINVPFEMRCRPYLCALPSLYPDPDSAVLATPPIERRNLQKAFQVFTVGIKVSECLIDLHRPYFWRALSENASDPTRSKFAPSYLTVVERCNAIVVIAASIYELFPQPAARHWWFWYHAFSAAVCMVTLVIKSPRNPLVPFGRKLVDTVIHLYTAVVGHRNSPMMAKNLAFLQTLQNRMDAKIAQTTTLGLSSDVVAEGEDDDVDLLGWTTRLIERQGTNLPRTRMQVTITQSHIACPSISAPGIESGGEQQDAPDDGWLEQLWGSLGATVESSDLEPCNVLRLGNAPKRRGVDLALRENAGGRLAVVSQVRLVHGAPHHSRPSLGISATSTRPTVEPAERVGGGGDQRVNLALSPHIALEANGPCSSCLDLHNHSVEFGPGGGDVGEDEGEAVLR</sequence>